<dbReference type="Proteomes" id="UP000499080">
    <property type="component" value="Unassembled WGS sequence"/>
</dbReference>
<gene>
    <name evidence="1" type="ORF">AVEN_43512_1</name>
</gene>
<organism evidence="1 2">
    <name type="scientific">Araneus ventricosus</name>
    <name type="common">Orbweaver spider</name>
    <name type="synonym">Epeira ventricosa</name>
    <dbReference type="NCBI Taxonomy" id="182803"/>
    <lineage>
        <taxon>Eukaryota</taxon>
        <taxon>Metazoa</taxon>
        <taxon>Ecdysozoa</taxon>
        <taxon>Arthropoda</taxon>
        <taxon>Chelicerata</taxon>
        <taxon>Arachnida</taxon>
        <taxon>Araneae</taxon>
        <taxon>Araneomorphae</taxon>
        <taxon>Entelegynae</taxon>
        <taxon>Araneoidea</taxon>
        <taxon>Araneidae</taxon>
        <taxon>Araneus</taxon>
    </lineage>
</organism>
<protein>
    <submittedName>
        <fullName evidence="1">Uncharacterized protein</fullName>
    </submittedName>
</protein>
<name>A0A4Y2F2P2_ARAVE</name>
<proteinExistence type="predicted"/>
<keyword evidence="2" id="KW-1185">Reference proteome</keyword>
<dbReference type="EMBL" id="BGPR01000794">
    <property type="protein sequence ID" value="GBM35822.1"/>
    <property type="molecule type" value="Genomic_DNA"/>
</dbReference>
<evidence type="ECO:0000313" key="2">
    <source>
        <dbReference type="Proteomes" id="UP000499080"/>
    </source>
</evidence>
<dbReference type="AlphaFoldDB" id="A0A4Y2F2P2"/>
<accession>A0A4Y2F2P2</accession>
<sequence length="96" mass="10532">MQIPHCATCPLRSTLYLGHHIHKSVCLSGRGHHEYVMRSRPTQYAGSRFVWGRGCSNGGMAVLITSPMTRSFSYGRVDDGYFVADHSSCIAAAGTR</sequence>
<evidence type="ECO:0000313" key="1">
    <source>
        <dbReference type="EMBL" id="GBM35822.1"/>
    </source>
</evidence>
<comment type="caution">
    <text evidence="1">The sequence shown here is derived from an EMBL/GenBank/DDBJ whole genome shotgun (WGS) entry which is preliminary data.</text>
</comment>
<reference evidence="1 2" key="1">
    <citation type="journal article" date="2019" name="Sci. Rep.">
        <title>Orb-weaving spider Araneus ventricosus genome elucidates the spidroin gene catalogue.</title>
        <authorList>
            <person name="Kono N."/>
            <person name="Nakamura H."/>
            <person name="Ohtoshi R."/>
            <person name="Moran D.A.P."/>
            <person name="Shinohara A."/>
            <person name="Yoshida Y."/>
            <person name="Fujiwara M."/>
            <person name="Mori M."/>
            <person name="Tomita M."/>
            <person name="Arakawa K."/>
        </authorList>
    </citation>
    <scope>NUCLEOTIDE SEQUENCE [LARGE SCALE GENOMIC DNA]</scope>
</reference>